<protein>
    <submittedName>
        <fullName evidence="2">Uncharacterized protein</fullName>
    </submittedName>
</protein>
<name>A0A0C9U800_SPHS4</name>
<evidence type="ECO:0000256" key="1">
    <source>
        <dbReference type="SAM" id="MobiDB-lite"/>
    </source>
</evidence>
<dbReference type="HOGENOM" id="CLU_953659_0_0_1"/>
<sequence length="292" mass="32570">MAPRKAEAKRRLENLGVHAMKRQRINSPEPSAELTAVSIFEEMEYLKSREDISRPPSPVPSYSSDSEEVELENESDLVQFSMKLKQGMQEFLKKTGRPFRFKKIGPKPKSTQQHHNARIISETKNLQDQGYPHIGQFFKPKPKVAVVTLDYDGESEGWAASEVDSDSEVEFLGIVDSILIREEEEESEEEEMVGKGPAERMESEESGESGEEDLIVARKDPEQSTGQKSILTFNPQARIMNTPPMASLQSTNRTDTVVQPSGPCLQDTGPGLHIGTTPGESNQSVTKDPIRI</sequence>
<feature type="compositionally biased region" description="Acidic residues" evidence="1">
    <location>
        <begin position="204"/>
        <end position="214"/>
    </location>
</feature>
<dbReference type="AlphaFoldDB" id="A0A0C9U800"/>
<feature type="compositionally biased region" description="Polar residues" evidence="1">
    <location>
        <begin position="247"/>
        <end position="259"/>
    </location>
</feature>
<organism evidence="2 3">
    <name type="scientific">Sphaerobolus stellatus (strain SS14)</name>
    <dbReference type="NCBI Taxonomy" id="990650"/>
    <lineage>
        <taxon>Eukaryota</taxon>
        <taxon>Fungi</taxon>
        <taxon>Dikarya</taxon>
        <taxon>Basidiomycota</taxon>
        <taxon>Agaricomycotina</taxon>
        <taxon>Agaricomycetes</taxon>
        <taxon>Phallomycetidae</taxon>
        <taxon>Geastrales</taxon>
        <taxon>Sphaerobolaceae</taxon>
        <taxon>Sphaerobolus</taxon>
    </lineage>
</organism>
<feature type="region of interest" description="Disordered" evidence="1">
    <location>
        <begin position="47"/>
        <end position="71"/>
    </location>
</feature>
<reference evidence="2 3" key="1">
    <citation type="submission" date="2014-06" db="EMBL/GenBank/DDBJ databases">
        <title>Evolutionary Origins and Diversification of the Mycorrhizal Mutualists.</title>
        <authorList>
            <consortium name="DOE Joint Genome Institute"/>
            <consortium name="Mycorrhizal Genomics Consortium"/>
            <person name="Kohler A."/>
            <person name="Kuo A."/>
            <person name="Nagy L.G."/>
            <person name="Floudas D."/>
            <person name="Copeland A."/>
            <person name="Barry K.W."/>
            <person name="Cichocki N."/>
            <person name="Veneault-Fourrey C."/>
            <person name="LaButti K."/>
            <person name="Lindquist E.A."/>
            <person name="Lipzen A."/>
            <person name="Lundell T."/>
            <person name="Morin E."/>
            <person name="Murat C."/>
            <person name="Riley R."/>
            <person name="Ohm R."/>
            <person name="Sun H."/>
            <person name="Tunlid A."/>
            <person name="Henrissat B."/>
            <person name="Grigoriev I.V."/>
            <person name="Hibbett D.S."/>
            <person name="Martin F."/>
        </authorList>
    </citation>
    <scope>NUCLEOTIDE SEQUENCE [LARGE SCALE GENOMIC DNA]</scope>
    <source>
        <strain evidence="2 3">SS14</strain>
    </source>
</reference>
<feature type="compositionally biased region" description="Acidic residues" evidence="1">
    <location>
        <begin position="182"/>
        <end position="191"/>
    </location>
</feature>
<gene>
    <name evidence="2" type="ORF">M422DRAFT_53700</name>
</gene>
<feature type="compositionally biased region" description="Polar residues" evidence="1">
    <location>
        <begin position="223"/>
        <end position="235"/>
    </location>
</feature>
<evidence type="ECO:0000313" key="3">
    <source>
        <dbReference type="Proteomes" id="UP000054279"/>
    </source>
</evidence>
<keyword evidence="3" id="KW-1185">Reference proteome</keyword>
<feature type="region of interest" description="Disordered" evidence="1">
    <location>
        <begin position="178"/>
        <end position="292"/>
    </location>
</feature>
<dbReference type="Proteomes" id="UP000054279">
    <property type="component" value="Unassembled WGS sequence"/>
</dbReference>
<evidence type="ECO:0000313" key="2">
    <source>
        <dbReference type="EMBL" id="KIJ30499.1"/>
    </source>
</evidence>
<proteinExistence type="predicted"/>
<dbReference type="EMBL" id="KN837260">
    <property type="protein sequence ID" value="KIJ30499.1"/>
    <property type="molecule type" value="Genomic_DNA"/>
</dbReference>
<accession>A0A0C9U800</accession>